<evidence type="ECO:0000313" key="2">
    <source>
        <dbReference type="Proteomes" id="UP000192738"/>
    </source>
</evidence>
<name>A0A1W2EV53_9FIRM</name>
<dbReference type="Proteomes" id="UP000192738">
    <property type="component" value="Unassembled WGS sequence"/>
</dbReference>
<accession>A0A1W2EV53</accession>
<dbReference type="EMBL" id="FWXI01000031">
    <property type="protein sequence ID" value="SMD13535.1"/>
    <property type="molecule type" value="Genomic_DNA"/>
</dbReference>
<sequence>MPATKGKTLMKELEVFITVHDQERILDFESSKSVKHLSSYKYVFVGNGDITKVSHLDNIVVARQLPFNIEEEEYKLLVSYTAWYALVMNNLIDSEYVALIHYDVKLNEDFERSTLSCLQTNGNQILGYVPFSMLHRDFLEINIGTHPLFIAMQNNYHVDIYDLIKEYIARTNDTTWPSADQIAVSAPMLCKFVKWFIPLINDLKLYRGCGHSFERSIKFFCILNNIPNSYMPNVLKHYQLDSHGTQFTQKRPQSLKNIQ</sequence>
<gene>
    <name evidence="1" type="ORF">SAMN04488500_13125</name>
</gene>
<dbReference type="STRING" id="112901.SAMN04488500_13125"/>
<protein>
    <submittedName>
        <fullName evidence="1">Uncharacterized protein</fullName>
    </submittedName>
</protein>
<proteinExistence type="predicted"/>
<dbReference type="AlphaFoldDB" id="A0A1W2EV53"/>
<reference evidence="1 2" key="1">
    <citation type="submission" date="2017-04" db="EMBL/GenBank/DDBJ databases">
        <authorList>
            <person name="Afonso C.L."/>
            <person name="Miller P.J."/>
            <person name="Scott M.A."/>
            <person name="Spackman E."/>
            <person name="Goraichik I."/>
            <person name="Dimitrov K.M."/>
            <person name="Suarez D.L."/>
            <person name="Swayne D.E."/>
        </authorList>
    </citation>
    <scope>NUCLEOTIDE SEQUENCE [LARGE SCALE GENOMIC DNA]</scope>
    <source>
        <strain evidence="1 2">DSM 5090</strain>
    </source>
</reference>
<organism evidence="1 2">
    <name type="scientific">Sporomusa malonica</name>
    <dbReference type="NCBI Taxonomy" id="112901"/>
    <lineage>
        <taxon>Bacteria</taxon>
        <taxon>Bacillati</taxon>
        <taxon>Bacillota</taxon>
        <taxon>Negativicutes</taxon>
        <taxon>Selenomonadales</taxon>
        <taxon>Sporomusaceae</taxon>
        <taxon>Sporomusa</taxon>
    </lineage>
</organism>
<keyword evidence="2" id="KW-1185">Reference proteome</keyword>
<evidence type="ECO:0000313" key="1">
    <source>
        <dbReference type="EMBL" id="SMD13535.1"/>
    </source>
</evidence>